<dbReference type="Proteomes" id="UP000809349">
    <property type="component" value="Unassembled WGS sequence"/>
</dbReference>
<gene>
    <name evidence="3" type="ORF">I4X03_006710</name>
</gene>
<proteinExistence type="inferred from homology"/>
<reference evidence="3 4" key="1">
    <citation type="submission" date="2021-01" db="EMBL/GenBank/DDBJ databases">
        <authorList>
            <person name="Ruan W."/>
            <person name="Khan S.A."/>
            <person name="Jeon C.O."/>
        </authorList>
    </citation>
    <scope>NUCLEOTIDE SEQUENCE [LARGE SCALE GENOMIC DNA]</scope>
    <source>
        <strain evidence="3 4">R798</strain>
    </source>
</reference>
<dbReference type="PRINTS" id="PR01438">
    <property type="entry name" value="UNVRSLSTRESS"/>
</dbReference>
<dbReference type="InterPro" id="IPR006015">
    <property type="entry name" value="Universal_stress_UspA"/>
</dbReference>
<dbReference type="CDD" id="cd00293">
    <property type="entry name" value="USP-like"/>
    <property type="match status" value="2"/>
</dbReference>
<dbReference type="Pfam" id="PF00582">
    <property type="entry name" value="Usp"/>
    <property type="match status" value="2"/>
</dbReference>
<dbReference type="InterPro" id="IPR006016">
    <property type="entry name" value="UspA"/>
</dbReference>
<feature type="domain" description="UspA" evidence="2">
    <location>
        <begin position="154"/>
        <end position="287"/>
    </location>
</feature>
<feature type="domain" description="UspA" evidence="2">
    <location>
        <begin position="11"/>
        <end position="147"/>
    </location>
</feature>
<comment type="similarity">
    <text evidence="1">Belongs to the universal stress protein A family.</text>
</comment>
<dbReference type="Gene3D" id="3.40.50.620">
    <property type="entry name" value="HUPs"/>
    <property type="match status" value="2"/>
</dbReference>
<reference evidence="3 4" key="2">
    <citation type="submission" date="2021-08" db="EMBL/GenBank/DDBJ databases">
        <title>Massilia sp. R798.</title>
        <authorList>
            <person name="Baek J.H."/>
            <person name="Jung H.S."/>
            <person name="Kim K.R."/>
            <person name="Jeon C.O."/>
        </authorList>
    </citation>
    <scope>NUCLEOTIDE SEQUENCE [LARGE SCALE GENOMIC DNA]</scope>
    <source>
        <strain evidence="3 4">R798</strain>
    </source>
</reference>
<dbReference type="PANTHER" id="PTHR46268">
    <property type="entry name" value="STRESS RESPONSE PROTEIN NHAX"/>
    <property type="match status" value="1"/>
</dbReference>
<evidence type="ECO:0000259" key="2">
    <source>
        <dbReference type="Pfam" id="PF00582"/>
    </source>
</evidence>
<evidence type="ECO:0000313" key="3">
    <source>
        <dbReference type="EMBL" id="MBZ2206948.1"/>
    </source>
</evidence>
<dbReference type="PANTHER" id="PTHR46268:SF6">
    <property type="entry name" value="UNIVERSAL STRESS PROTEIN UP12"/>
    <property type="match status" value="1"/>
</dbReference>
<name>A0ABS7SL92_9BURK</name>
<dbReference type="RefSeq" id="WP_223467368.1">
    <property type="nucleotide sequence ID" value="NZ_JAFBIL020000002.1"/>
</dbReference>
<sequence>MNTQTDSLTPQRLLLASDLCQRCDRPLDRAKQLAAEWQASLKVLMVRDGPGSPEEVSSWLDGRNTVHAFELAARADIAEEFAGTGIDATLQVVRGDVSEGILGAAAAMTDAVVIVGASREETFQHLLLGSTASRLAQDLAQPLLVVRQRTRGRYARIVVANDFGDAAGHALATAVGLFPLNRFTLMHVLEDSGPGFTEAHPGALPAALERSARFLDNCGLSATARARIDVVIGHGTVADAIASHVQAAGTQLVVLGVHPRSALSRVFMGSISDELLRRLPCDTLLVRVTEDSV</sequence>
<keyword evidence="4" id="KW-1185">Reference proteome</keyword>
<evidence type="ECO:0000256" key="1">
    <source>
        <dbReference type="ARBA" id="ARBA00008791"/>
    </source>
</evidence>
<evidence type="ECO:0000313" key="4">
    <source>
        <dbReference type="Proteomes" id="UP000809349"/>
    </source>
</evidence>
<dbReference type="SUPFAM" id="SSF52402">
    <property type="entry name" value="Adenine nucleotide alpha hydrolases-like"/>
    <property type="match status" value="2"/>
</dbReference>
<accession>A0ABS7SL92</accession>
<protein>
    <submittedName>
        <fullName evidence="3">Universal stress protein</fullName>
    </submittedName>
</protein>
<organism evidence="3 4">
    <name type="scientific">Massilia soli</name>
    <dbReference type="NCBI Taxonomy" id="2792854"/>
    <lineage>
        <taxon>Bacteria</taxon>
        <taxon>Pseudomonadati</taxon>
        <taxon>Pseudomonadota</taxon>
        <taxon>Betaproteobacteria</taxon>
        <taxon>Burkholderiales</taxon>
        <taxon>Oxalobacteraceae</taxon>
        <taxon>Telluria group</taxon>
        <taxon>Massilia</taxon>
    </lineage>
</organism>
<dbReference type="EMBL" id="JAFBIL020000002">
    <property type="protein sequence ID" value="MBZ2206948.1"/>
    <property type="molecule type" value="Genomic_DNA"/>
</dbReference>
<dbReference type="InterPro" id="IPR014729">
    <property type="entry name" value="Rossmann-like_a/b/a_fold"/>
</dbReference>
<comment type="caution">
    <text evidence="3">The sequence shown here is derived from an EMBL/GenBank/DDBJ whole genome shotgun (WGS) entry which is preliminary data.</text>
</comment>